<evidence type="ECO:0000313" key="1">
    <source>
        <dbReference type="EMBL" id="CAA9543030.1"/>
    </source>
</evidence>
<organism evidence="1">
    <name type="scientific">uncultured Sphingosinicella sp</name>
    <dbReference type="NCBI Taxonomy" id="478748"/>
    <lineage>
        <taxon>Bacteria</taxon>
        <taxon>Pseudomonadati</taxon>
        <taxon>Pseudomonadota</taxon>
        <taxon>Alphaproteobacteria</taxon>
        <taxon>Sphingomonadales</taxon>
        <taxon>Sphingosinicellaceae</taxon>
        <taxon>Sphingosinicella</taxon>
        <taxon>environmental samples</taxon>
    </lineage>
</organism>
<dbReference type="EMBL" id="CADCWD010000075">
    <property type="protein sequence ID" value="CAA9543030.1"/>
    <property type="molecule type" value="Genomic_DNA"/>
</dbReference>
<proteinExistence type="predicted"/>
<reference evidence="1" key="1">
    <citation type="submission" date="2020-02" db="EMBL/GenBank/DDBJ databases">
        <authorList>
            <person name="Meier V. D."/>
        </authorList>
    </citation>
    <scope>NUCLEOTIDE SEQUENCE</scope>
    <source>
        <strain evidence="1">AVDCRST_MAG23</strain>
    </source>
</reference>
<gene>
    <name evidence="1" type="ORF">AVDCRST_MAG23-2261</name>
</gene>
<sequence>MSMIVCICNAIRENDVRAAARHGASCPSSAYRACGKKARCGQCFSFAREIIAAERATA</sequence>
<protein>
    <submittedName>
        <fullName evidence="1">Uncharacterized protein</fullName>
    </submittedName>
</protein>
<accession>A0A6J4UAG4</accession>
<dbReference type="Gene3D" id="1.10.10.1100">
    <property type="entry name" value="BFD-like [2Fe-2S]-binding domain"/>
    <property type="match status" value="1"/>
</dbReference>
<dbReference type="InterPro" id="IPR041854">
    <property type="entry name" value="BFD-like_2Fe2S-bd_dom_sf"/>
</dbReference>
<dbReference type="AlphaFoldDB" id="A0A6J4UAG4"/>
<name>A0A6J4UAG4_9SPHN</name>